<comment type="caution">
    <text evidence="1">The sequence shown here is derived from an EMBL/GenBank/DDBJ whole genome shotgun (WGS) entry which is preliminary data.</text>
</comment>
<protein>
    <submittedName>
        <fullName evidence="1">Uncharacterized protein</fullName>
    </submittedName>
</protein>
<gene>
    <name evidence="1" type="ORF">DFH07DRAFT_750830</name>
</gene>
<dbReference type="AlphaFoldDB" id="A0AAD7IG43"/>
<accession>A0AAD7IG43</accession>
<organism evidence="1 2">
    <name type="scientific">Mycena maculata</name>
    <dbReference type="NCBI Taxonomy" id="230809"/>
    <lineage>
        <taxon>Eukaryota</taxon>
        <taxon>Fungi</taxon>
        <taxon>Dikarya</taxon>
        <taxon>Basidiomycota</taxon>
        <taxon>Agaricomycotina</taxon>
        <taxon>Agaricomycetes</taxon>
        <taxon>Agaricomycetidae</taxon>
        <taxon>Agaricales</taxon>
        <taxon>Marasmiineae</taxon>
        <taxon>Mycenaceae</taxon>
        <taxon>Mycena</taxon>
    </lineage>
</organism>
<dbReference type="EMBL" id="JARJLG010000121">
    <property type="protein sequence ID" value="KAJ7741788.1"/>
    <property type="molecule type" value="Genomic_DNA"/>
</dbReference>
<dbReference type="Proteomes" id="UP001215280">
    <property type="component" value="Unassembled WGS sequence"/>
</dbReference>
<keyword evidence="2" id="KW-1185">Reference proteome</keyword>
<sequence>PTLPPELERTIFEVSALSRPTTIPNLMLVAQRVKIWVEPLLYHGILLSDQDPRVIGFPGFTLDIVLRAIDEKPPGFLKYAVKHLFLDLYRGSGSGQRMAPYLDTIFKACTGITSLVAWAGVNDNLSTLASLDSLHRLSIDMQEVFETNPQNCFAHPLFRNITHLEINGCPHDEFTGIALIPHLTHFAFSDVGLCAVLRPAFHSCARLICIILVSEAAEARIDASMNSVQPLLEDGRFVAISQGDFWEDWYRGAYMANDYWALADAFLAARRAGKVDREYS</sequence>
<reference evidence="1" key="1">
    <citation type="submission" date="2023-03" db="EMBL/GenBank/DDBJ databases">
        <title>Massive genome expansion in bonnet fungi (Mycena s.s.) driven by repeated elements and novel gene families across ecological guilds.</title>
        <authorList>
            <consortium name="Lawrence Berkeley National Laboratory"/>
            <person name="Harder C.B."/>
            <person name="Miyauchi S."/>
            <person name="Viragh M."/>
            <person name="Kuo A."/>
            <person name="Thoen E."/>
            <person name="Andreopoulos B."/>
            <person name="Lu D."/>
            <person name="Skrede I."/>
            <person name="Drula E."/>
            <person name="Henrissat B."/>
            <person name="Morin E."/>
            <person name="Kohler A."/>
            <person name="Barry K."/>
            <person name="LaButti K."/>
            <person name="Morin E."/>
            <person name="Salamov A."/>
            <person name="Lipzen A."/>
            <person name="Mereny Z."/>
            <person name="Hegedus B."/>
            <person name="Baldrian P."/>
            <person name="Stursova M."/>
            <person name="Weitz H."/>
            <person name="Taylor A."/>
            <person name="Grigoriev I.V."/>
            <person name="Nagy L.G."/>
            <person name="Martin F."/>
            <person name="Kauserud H."/>
        </authorList>
    </citation>
    <scope>NUCLEOTIDE SEQUENCE</scope>
    <source>
        <strain evidence="1">CBHHK188m</strain>
    </source>
</reference>
<evidence type="ECO:0000313" key="2">
    <source>
        <dbReference type="Proteomes" id="UP001215280"/>
    </source>
</evidence>
<proteinExistence type="predicted"/>
<evidence type="ECO:0000313" key="1">
    <source>
        <dbReference type="EMBL" id="KAJ7741788.1"/>
    </source>
</evidence>
<feature type="non-terminal residue" evidence="1">
    <location>
        <position position="1"/>
    </location>
</feature>
<name>A0AAD7IG43_9AGAR</name>